<dbReference type="InterPro" id="IPR000326">
    <property type="entry name" value="PAP2/HPO"/>
</dbReference>
<sequence>MPAAADLRTSRLSDWNKRFVVEERYVPAATRRRLYATSVALVAVGLIAFVVLAANVMTHTGYERLDVPVERWFNAQRSAETTGFMTVLAIIFGPVAMPFIVLITVIVWALTARHLWRPFLLAAGMLTGVLLAQLLAPLIRHPRPPVSLMLMGPDHTFSFPSGHVLGASDFFLIFAFLLASRIQRRWFTVAAFVVAAALVVLQVASRLYLGYHWISDTTGSVALSLAVVGGVIALDTRRTVRVEGERIEGGLSQPQVDGT</sequence>
<keyword evidence="1" id="KW-1133">Transmembrane helix</keyword>
<dbReference type="Pfam" id="PF01569">
    <property type="entry name" value="PAP2"/>
    <property type="match status" value="1"/>
</dbReference>
<organism evidence="3 4">
    <name type="scientific">Leifsonia williamsii</name>
    <dbReference type="NCBI Taxonomy" id="3035919"/>
    <lineage>
        <taxon>Bacteria</taxon>
        <taxon>Bacillati</taxon>
        <taxon>Actinomycetota</taxon>
        <taxon>Actinomycetes</taxon>
        <taxon>Micrococcales</taxon>
        <taxon>Microbacteriaceae</taxon>
        <taxon>Leifsonia</taxon>
    </lineage>
</organism>
<reference evidence="3" key="1">
    <citation type="submission" date="2023-06" db="EMBL/GenBank/DDBJ databases">
        <title>MT1 and MT2 Draft Genomes of Novel Species.</title>
        <authorList>
            <person name="Venkateswaran K."/>
        </authorList>
    </citation>
    <scope>NUCLEOTIDE SEQUENCE</scope>
    <source>
        <strain evidence="3">F6_8S_P_1B</strain>
    </source>
</reference>
<dbReference type="Gene3D" id="1.20.144.10">
    <property type="entry name" value="Phosphatidic acid phosphatase type 2/haloperoxidase"/>
    <property type="match status" value="1"/>
</dbReference>
<feature type="transmembrane region" description="Helical" evidence="1">
    <location>
        <begin position="186"/>
        <end position="205"/>
    </location>
</feature>
<feature type="transmembrane region" description="Helical" evidence="1">
    <location>
        <begin position="34"/>
        <end position="57"/>
    </location>
</feature>
<keyword evidence="4" id="KW-1185">Reference proteome</keyword>
<protein>
    <submittedName>
        <fullName evidence="3">Phosphatase PAP2 family protein</fullName>
    </submittedName>
</protein>
<evidence type="ECO:0000313" key="4">
    <source>
        <dbReference type="Proteomes" id="UP001174208"/>
    </source>
</evidence>
<dbReference type="SMART" id="SM00014">
    <property type="entry name" value="acidPPc"/>
    <property type="match status" value="1"/>
</dbReference>
<keyword evidence="1" id="KW-0472">Membrane</keyword>
<dbReference type="SUPFAM" id="SSF48317">
    <property type="entry name" value="Acid phosphatase/Vanadium-dependent haloperoxidase"/>
    <property type="match status" value="1"/>
</dbReference>
<evidence type="ECO:0000256" key="1">
    <source>
        <dbReference type="SAM" id="Phobius"/>
    </source>
</evidence>
<dbReference type="EMBL" id="JAROCF010000001">
    <property type="protein sequence ID" value="MDN4615324.1"/>
    <property type="molecule type" value="Genomic_DNA"/>
</dbReference>
<dbReference type="Proteomes" id="UP001174208">
    <property type="component" value="Unassembled WGS sequence"/>
</dbReference>
<comment type="caution">
    <text evidence="3">The sequence shown here is derived from an EMBL/GenBank/DDBJ whole genome shotgun (WGS) entry which is preliminary data.</text>
</comment>
<name>A0ABT8KCZ0_9MICO</name>
<dbReference type="CDD" id="cd03392">
    <property type="entry name" value="PAP2_like_2"/>
    <property type="match status" value="1"/>
</dbReference>
<feature type="transmembrane region" description="Helical" evidence="1">
    <location>
        <begin position="84"/>
        <end position="110"/>
    </location>
</feature>
<dbReference type="PANTHER" id="PTHR14969:SF13">
    <property type="entry name" value="AT30094P"/>
    <property type="match status" value="1"/>
</dbReference>
<feature type="transmembrane region" description="Helical" evidence="1">
    <location>
        <begin position="159"/>
        <end position="179"/>
    </location>
</feature>
<evidence type="ECO:0000259" key="2">
    <source>
        <dbReference type="SMART" id="SM00014"/>
    </source>
</evidence>
<dbReference type="PANTHER" id="PTHR14969">
    <property type="entry name" value="SPHINGOSINE-1-PHOSPHATE PHOSPHOHYDROLASE"/>
    <property type="match status" value="1"/>
</dbReference>
<feature type="transmembrane region" description="Helical" evidence="1">
    <location>
        <begin position="119"/>
        <end position="139"/>
    </location>
</feature>
<gene>
    <name evidence="3" type="ORF">P5G50_12790</name>
</gene>
<accession>A0ABT8KCZ0</accession>
<feature type="transmembrane region" description="Helical" evidence="1">
    <location>
        <begin position="211"/>
        <end position="234"/>
    </location>
</feature>
<proteinExistence type="predicted"/>
<evidence type="ECO:0000313" key="3">
    <source>
        <dbReference type="EMBL" id="MDN4615324.1"/>
    </source>
</evidence>
<keyword evidence="1" id="KW-0812">Transmembrane</keyword>
<dbReference type="InterPro" id="IPR036938">
    <property type="entry name" value="PAP2/HPO_sf"/>
</dbReference>
<feature type="domain" description="Phosphatidic acid phosphatase type 2/haloperoxidase" evidence="2">
    <location>
        <begin position="116"/>
        <end position="232"/>
    </location>
</feature>
<dbReference type="RefSeq" id="WP_301208486.1">
    <property type="nucleotide sequence ID" value="NZ_JAROCF010000001.1"/>
</dbReference>